<dbReference type="KEGG" id="lsw:GTO87_07435"/>
<name>A0A7H9EMA8_9LACO</name>
<sequence>MYNYHEEKENLLDFLTEEYTLFKRQQDLYGKYLEMAIPLSDCVGEMTRHAGSYTAIRMMQVASERAGVDEGFQLNDDDNQFVVEMHNSLVDFVSDTVIPDTDDALNNFADPDQLVSVLDDLFQNALQTALKPFQSDDEAQAE</sequence>
<organism evidence="1 2">
    <name type="scientific">Ligilactobacillus saerimneri</name>
    <dbReference type="NCBI Taxonomy" id="228229"/>
    <lineage>
        <taxon>Bacteria</taxon>
        <taxon>Bacillati</taxon>
        <taxon>Bacillota</taxon>
        <taxon>Bacilli</taxon>
        <taxon>Lactobacillales</taxon>
        <taxon>Lactobacillaceae</taxon>
        <taxon>Ligilactobacillus</taxon>
    </lineage>
</organism>
<proteinExistence type="predicted"/>
<dbReference type="GeneID" id="89600194"/>
<protein>
    <submittedName>
        <fullName evidence="1">Uncharacterized protein</fullName>
    </submittedName>
</protein>
<evidence type="ECO:0000313" key="2">
    <source>
        <dbReference type="Proteomes" id="UP000510886"/>
    </source>
</evidence>
<reference evidence="1 2" key="1">
    <citation type="submission" date="2020-01" db="EMBL/GenBank/DDBJ databases">
        <title>Complete and circular genome sequences of six lactobacillus isolates from horses.</title>
        <authorList>
            <person name="Hassan H.M."/>
        </authorList>
    </citation>
    <scope>NUCLEOTIDE SEQUENCE [LARGE SCALE GENOMIC DNA]</scope>
    <source>
        <strain evidence="1 2">1A</strain>
    </source>
</reference>
<evidence type="ECO:0000313" key="1">
    <source>
        <dbReference type="EMBL" id="QLL78422.1"/>
    </source>
</evidence>
<dbReference type="EMBL" id="CP047418">
    <property type="protein sequence ID" value="QLL78422.1"/>
    <property type="molecule type" value="Genomic_DNA"/>
</dbReference>
<dbReference type="Proteomes" id="UP000510886">
    <property type="component" value="Chromosome"/>
</dbReference>
<gene>
    <name evidence="1" type="ORF">GTO87_07435</name>
</gene>
<accession>A0A7H9EMA8</accession>
<dbReference type="AlphaFoldDB" id="A0A7H9EMA8"/>
<dbReference type="RefSeq" id="WP_180848626.1">
    <property type="nucleotide sequence ID" value="NZ_CALVCX010000092.1"/>
</dbReference>